<evidence type="ECO:0000313" key="1">
    <source>
        <dbReference type="EMBL" id="PWK20228.1"/>
    </source>
</evidence>
<keyword evidence="2" id="KW-1185">Reference proteome</keyword>
<evidence type="ECO:0008006" key="3">
    <source>
        <dbReference type="Google" id="ProtNLM"/>
    </source>
</evidence>
<dbReference type="OrthoDB" id="9764216at2"/>
<proteinExistence type="predicted"/>
<dbReference type="InterPro" id="IPR008912">
    <property type="entry name" value="Uncharacterised_CoxE"/>
</dbReference>
<evidence type="ECO:0000313" key="2">
    <source>
        <dbReference type="Proteomes" id="UP000245489"/>
    </source>
</evidence>
<reference evidence="1 2" key="1">
    <citation type="submission" date="2018-05" db="EMBL/GenBank/DDBJ databases">
        <title>Genomic Encyclopedia of Archaeal and Bacterial Type Strains, Phase II (KMG-II): from individual species to whole genera.</title>
        <authorList>
            <person name="Goeker M."/>
        </authorList>
    </citation>
    <scope>NUCLEOTIDE SEQUENCE [LARGE SCALE GENOMIC DNA]</scope>
    <source>
        <strain evidence="1 2">DSM 22214</strain>
    </source>
</reference>
<dbReference type="PANTHER" id="PTHR39338">
    <property type="entry name" value="BLL5662 PROTEIN-RELATED"/>
    <property type="match status" value="1"/>
</dbReference>
<dbReference type="EMBL" id="QGGO01000025">
    <property type="protein sequence ID" value="PWK20228.1"/>
    <property type="molecule type" value="Genomic_DNA"/>
</dbReference>
<gene>
    <name evidence="1" type="ORF">LV89_03768</name>
</gene>
<accession>A0A316DRX1</accession>
<sequence>MFLDFFLYLKNNKLPVTITEYLTLLEALDKDVVEYDTTDFYYLSKTVFVKNEIFLDRFDVLFGQYFKDVSKIGAELFALIPEDWLKQNLSREFSEEEKAKIEAMGGFEQLLERLKELFEEQKERHEGGNKWIGTNGTSPFGNNGYNPEGIKIGNNKSGGQRSAVKVWEDREFKNYDDDLELNTRNIKMALRRLRILTREGVEDELDLEGTIQETSRNAGLLDIKMQASKKNKVKVLLLLDVGGSMDDYIELCSELFSAAKYQFKNLEHLYFHNCIYETLWKDNERRGERVSTWEILHKYNQDWKVVIVGDASMATYEITSPRGSIEHYNEESGLTWLQKLSDHFPNLVWLNPTTSSYWQYTQSIKIIRDWSENRMFPLTISGITQAMKCLKNSKIRYEL</sequence>
<dbReference type="Proteomes" id="UP000245489">
    <property type="component" value="Unassembled WGS sequence"/>
</dbReference>
<dbReference type="RefSeq" id="WP_109744450.1">
    <property type="nucleotide sequence ID" value="NZ_QGGO01000025.1"/>
</dbReference>
<comment type="caution">
    <text evidence="1">The sequence shown here is derived from an EMBL/GenBank/DDBJ whole genome shotgun (WGS) entry which is preliminary data.</text>
</comment>
<organism evidence="1 2">
    <name type="scientific">Arcicella aurantiaca</name>
    <dbReference type="NCBI Taxonomy" id="591202"/>
    <lineage>
        <taxon>Bacteria</taxon>
        <taxon>Pseudomonadati</taxon>
        <taxon>Bacteroidota</taxon>
        <taxon>Cytophagia</taxon>
        <taxon>Cytophagales</taxon>
        <taxon>Flectobacillaceae</taxon>
        <taxon>Arcicella</taxon>
    </lineage>
</organism>
<protein>
    <recommendedName>
        <fullName evidence="3">VWA domain containing CoxE-like protein</fullName>
    </recommendedName>
</protein>
<dbReference type="PANTHER" id="PTHR39338:SF7">
    <property type="entry name" value="BLL6692 PROTEIN"/>
    <property type="match status" value="1"/>
</dbReference>
<dbReference type="Pfam" id="PF05762">
    <property type="entry name" value="VWA_CoxE"/>
    <property type="match status" value="1"/>
</dbReference>
<name>A0A316DRX1_9BACT</name>
<dbReference type="AlphaFoldDB" id="A0A316DRX1"/>